<keyword evidence="1" id="KW-0004">4Fe-4S</keyword>
<dbReference type="PANTHER" id="PTHR43177">
    <property type="entry name" value="PROTEIN NRFC"/>
    <property type="match status" value="1"/>
</dbReference>
<dbReference type="RefSeq" id="WP_062625362.1">
    <property type="nucleotide sequence ID" value="NZ_AP018738.1"/>
</dbReference>
<dbReference type="EMBL" id="AP018738">
    <property type="protein sequence ID" value="BBE50235.1"/>
    <property type="molecule type" value="Genomic_DNA"/>
</dbReference>
<evidence type="ECO:0000256" key="4">
    <source>
        <dbReference type="ARBA" id="ARBA00023014"/>
    </source>
</evidence>
<dbReference type="CDD" id="cd10551">
    <property type="entry name" value="PsrB"/>
    <property type="match status" value="1"/>
</dbReference>
<feature type="domain" description="4Fe-4S ferredoxin-type" evidence="5">
    <location>
        <begin position="29"/>
        <end position="59"/>
    </location>
</feature>
<dbReference type="KEGG" id="fam:OYT1_ch0668"/>
<keyword evidence="7" id="KW-1185">Reference proteome</keyword>
<dbReference type="InterPro" id="IPR017896">
    <property type="entry name" value="4Fe4S_Fe-S-bd"/>
</dbReference>
<evidence type="ECO:0000259" key="5">
    <source>
        <dbReference type="PROSITE" id="PS51379"/>
    </source>
</evidence>
<dbReference type="Gene3D" id="3.30.70.20">
    <property type="match status" value="2"/>
</dbReference>
<gene>
    <name evidence="6" type="ORF">OYT1_ch0668</name>
</gene>
<dbReference type="PROSITE" id="PS51379">
    <property type="entry name" value="4FE4S_FER_2"/>
    <property type="match status" value="2"/>
</dbReference>
<sequence>MSVSNLLANWSQFRQAHPTEGDFHKEYKWAMAIDLDACTGCNACSVACYAENNIPVVGKDRYARGHAMHWMRVERYWDEDNRDMPDQGAQFLPMMCQQCEAAPCETVCPAGATNHTPDGLNSQIYNRCVGSRYCSANCPFKVRYFNWWDFPKEENVFADPLPLQLNPDVTVRTKGVMEKCTFCVQRLTVAKHNARNEGRLVQEGEVQTACQQSCPTNAISFGNMVDPESRVGKQWKAQQVDLAADKQVKDAGDESHEVGEHHSGTQLRGYRIFEELRAYPSVMYLERVRESAV</sequence>
<dbReference type="PANTHER" id="PTHR43177:SF3">
    <property type="entry name" value="PROTEIN NRFC HOMOLOG"/>
    <property type="match status" value="1"/>
</dbReference>
<dbReference type="GO" id="GO:0051539">
    <property type="term" value="F:4 iron, 4 sulfur cluster binding"/>
    <property type="evidence" value="ECO:0007669"/>
    <property type="project" value="UniProtKB-KW"/>
</dbReference>
<evidence type="ECO:0000256" key="2">
    <source>
        <dbReference type="ARBA" id="ARBA00022723"/>
    </source>
</evidence>
<keyword evidence="2" id="KW-0479">Metal-binding</keyword>
<dbReference type="STRING" id="1188319.OYT1_00083"/>
<protein>
    <submittedName>
        <fullName evidence="6">Menaquinone reductase, iron-sulfur cluster-binding subunit</fullName>
    </submittedName>
</protein>
<name>A0A2Z6GAC3_9PROT</name>
<dbReference type="InterPro" id="IPR050954">
    <property type="entry name" value="ET_IronSulfur_Cluster-Binding"/>
</dbReference>
<dbReference type="SUPFAM" id="SSF54862">
    <property type="entry name" value="4Fe-4S ferredoxins"/>
    <property type="match status" value="1"/>
</dbReference>
<keyword evidence="3" id="KW-0408">Iron</keyword>
<reference evidence="6 7" key="1">
    <citation type="submission" date="2018-06" db="EMBL/GenBank/DDBJ databases">
        <title>OYT1 Genome Sequencing.</title>
        <authorList>
            <person name="Kato S."/>
            <person name="Itoh T."/>
            <person name="Ohkuma M."/>
        </authorList>
    </citation>
    <scope>NUCLEOTIDE SEQUENCE [LARGE SCALE GENOMIC DNA]</scope>
    <source>
        <strain evidence="6 7">OYT1</strain>
    </source>
</reference>
<dbReference type="GO" id="GO:0046872">
    <property type="term" value="F:metal ion binding"/>
    <property type="evidence" value="ECO:0007669"/>
    <property type="project" value="UniProtKB-KW"/>
</dbReference>
<evidence type="ECO:0000313" key="6">
    <source>
        <dbReference type="EMBL" id="BBE50235.1"/>
    </source>
</evidence>
<evidence type="ECO:0000313" key="7">
    <source>
        <dbReference type="Proteomes" id="UP000033070"/>
    </source>
</evidence>
<organism evidence="6 7">
    <name type="scientific">Ferriphaselus amnicola</name>
    <dbReference type="NCBI Taxonomy" id="1188319"/>
    <lineage>
        <taxon>Bacteria</taxon>
        <taxon>Pseudomonadati</taxon>
        <taxon>Pseudomonadota</taxon>
        <taxon>Betaproteobacteria</taxon>
        <taxon>Nitrosomonadales</taxon>
        <taxon>Gallionellaceae</taxon>
        <taxon>Ferriphaselus</taxon>
    </lineage>
</organism>
<dbReference type="Proteomes" id="UP000033070">
    <property type="component" value="Chromosome"/>
</dbReference>
<dbReference type="OrthoDB" id="9779457at2"/>
<evidence type="ECO:0000256" key="3">
    <source>
        <dbReference type="ARBA" id="ARBA00023004"/>
    </source>
</evidence>
<keyword evidence="4" id="KW-0411">Iron-sulfur</keyword>
<accession>A0A2Z6GAC3</accession>
<proteinExistence type="predicted"/>
<dbReference type="AlphaFoldDB" id="A0A2Z6GAC3"/>
<evidence type="ECO:0000256" key="1">
    <source>
        <dbReference type="ARBA" id="ARBA00022485"/>
    </source>
</evidence>
<feature type="domain" description="4Fe-4S ferredoxin-type" evidence="5">
    <location>
        <begin position="87"/>
        <end position="118"/>
    </location>
</feature>
<dbReference type="Pfam" id="PF12838">
    <property type="entry name" value="Fer4_7"/>
    <property type="match status" value="1"/>
</dbReference>